<dbReference type="InterPro" id="IPR036390">
    <property type="entry name" value="WH_DNA-bd_sf"/>
</dbReference>
<dbReference type="CDD" id="cd07377">
    <property type="entry name" value="WHTH_GntR"/>
    <property type="match status" value="1"/>
</dbReference>
<sequence length="252" mass="26962">MTSSRAAEAGALRREPLSDQVFTRLRDLILTGAIPPGGALPAERELAADYGVNRHAVREAVKRLQQSRLIEVFQGGRTRALDWRRTAGLDLVVDVPGTLDAVTVPGVVHDALEMRACIGADAARLCALRAGDEARAEIVAQAEAFARSGPDLTDLGVADVAWWRLIVEGSGNLAYLLAFNSLVHGAIAMEQVPVDLRSAELLDVEAHRALAERIERRDAAQAERLARELLGRSVPGTADQATTNDQAAVAPI</sequence>
<dbReference type="Pfam" id="PF00392">
    <property type="entry name" value="GntR"/>
    <property type="match status" value="1"/>
</dbReference>
<name>A0A941IM94_9ACTN</name>
<dbReference type="InterPro" id="IPR036388">
    <property type="entry name" value="WH-like_DNA-bd_sf"/>
</dbReference>
<dbReference type="Gene3D" id="1.20.120.530">
    <property type="entry name" value="GntR ligand-binding domain-like"/>
    <property type="match status" value="1"/>
</dbReference>
<proteinExistence type="predicted"/>
<dbReference type="SUPFAM" id="SSF48008">
    <property type="entry name" value="GntR ligand-binding domain-like"/>
    <property type="match status" value="1"/>
</dbReference>
<evidence type="ECO:0000256" key="2">
    <source>
        <dbReference type="ARBA" id="ARBA00023125"/>
    </source>
</evidence>
<keyword evidence="3" id="KW-0804">Transcription</keyword>
<keyword evidence="1" id="KW-0805">Transcription regulation</keyword>
<dbReference type="InterPro" id="IPR000524">
    <property type="entry name" value="Tscrpt_reg_HTH_GntR"/>
</dbReference>
<protein>
    <submittedName>
        <fullName evidence="5">FadR family transcriptional regulator</fullName>
    </submittedName>
</protein>
<organism evidence="5 6">
    <name type="scientific">Actinospica durhamensis</name>
    <dbReference type="NCBI Taxonomy" id="1508375"/>
    <lineage>
        <taxon>Bacteria</taxon>
        <taxon>Bacillati</taxon>
        <taxon>Actinomycetota</taxon>
        <taxon>Actinomycetes</taxon>
        <taxon>Catenulisporales</taxon>
        <taxon>Actinospicaceae</taxon>
        <taxon>Actinospica</taxon>
    </lineage>
</organism>
<dbReference type="RefSeq" id="WP_212527130.1">
    <property type="nucleotide sequence ID" value="NZ_JAGSOG010000013.1"/>
</dbReference>
<evidence type="ECO:0000259" key="4">
    <source>
        <dbReference type="PROSITE" id="PS50949"/>
    </source>
</evidence>
<dbReference type="PROSITE" id="PS50949">
    <property type="entry name" value="HTH_GNTR"/>
    <property type="match status" value="1"/>
</dbReference>
<dbReference type="InterPro" id="IPR008920">
    <property type="entry name" value="TF_FadR/GntR_C"/>
</dbReference>
<dbReference type="GO" id="GO:0003677">
    <property type="term" value="F:DNA binding"/>
    <property type="evidence" value="ECO:0007669"/>
    <property type="project" value="UniProtKB-KW"/>
</dbReference>
<keyword evidence="6" id="KW-1185">Reference proteome</keyword>
<gene>
    <name evidence="5" type="ORF">KDL01_05000</name>
</gene>
<dbReference type="SUPFAM" id="SSF46785">
    <property type="entry name" value="Winged helix' DNA-binding domain"/>
    <property type="match status" value="1"/>
</dbReference>
<keyword evidence="2" id="KW-0238">DNA-binding</keyword>
<dbReference type="GO" id="GO:0003700">
    <property type="term" value="F:DNA-binding transcription factor activity"/>
    <property type="evidence" value="ECO:0007669"/>
    <property type="project" value="InterPro"/>
</dbReference>
<reference evidence="5" key="1">
    <citation type="submission" date="2021-04" db="EMBL/GenBank/DDBJ databases">
        <title>Genome based classification of Actinospica acidithermotolerans sp. nov., an actinobacterium isolated from an Indonesian hot spring.</title>
        <authorList>
            <person name="Kusuma A.B."/>
            <person name="Putra K.E."/>
            <person name="Nafisah S."/>
            <person name="Loh J."/>
            <person name="Nouioui I."/>
            <person name="Goodfellow M."/>
        </authorList>
    </citation>
    <scope>NUCLEOTIDE SEQUENCE</scope>
    <source>
        <strain evidence="5">CSCA 57</strain>
    </source>
</reference>
<dbReference type="AlphaFoldDB" id="A0A941IM94"/>
<dbReference type="Gene3D" id="1.10.10.10">
    <property type="entry name" value="Winged helix-like DNA-binding domain superfamily/Winged helix DNA-binding domain"/>
    <property type="match status" value="1"/>
</dbReference>
<feature type="domain" description="HTH gntR-type" evidence="4">
    <location>
        <begin position="15"/>
        <end position="83"/>
    </location>
</feature>
<dbReference type="EMBL" id="JAGSOG010000013">
    <property type="protein sequence ID" value="MBR7832604.1"/>
    <property type="molecule type" value="Genomic_DNA"/>
</dbReference>
<dbReference type="PANTHER" id="PTHR43537:SF5">
    <property type="entry name" value="UXU OPERON TRANSCRIPTIONAL REGULATOR"/>
    <property type="match status" value="1"/>
</dbReference>
<dbReference type="PRINTS" id="PR00035">
    <property type="entry name" value="HTHGNTR"/>
</dbReference>
<dbReference type="Pfam" id="PF07729">
    <property type="entry name" value="FCD"/>
    <property type="match status" value="1"/>
</dbReference>
<dbReference type="SMART" id="SM00895">
    <property type="entry name" value="FCD"/>
    <property type="match status" value="1"/>
</dbReference>
<dbReference type="Proteomes" id="UP000675781">
    <property type="component" value="Unassembled WGS sequence"/>
</dbReference>
<dbReference type="InterPro" id="IPR011711">
    <property type="entry name" value="GntR_C"/>
</dbReference>
<evidence type="ECO:0000313" key="5">
    <source>
        <dbReference type="EMBL" id="MBR7832604.1"/>
    </source>
</evidence>
<accession>A0A941IM94</accession>
<comment type="caution">
    <text evidence="5">The sequence shown here is derived from an EMBL/GenBank/DDBJ whole genome shotgun (WGS) entry which is preliminary data.</text>
</comment>
<evidence type="ECO:0000256" key="1">
    <source>
        <dbReference type="ARBA" id="ARBA00023015"/>
    </source>
</evidence>
<dbReference type="PANTHER" id="PTHR43537">
    <property type="entry name" value="TRANSCRIPTIONAL REGULATOR, GNTR FAMILY"/>
    <property type="match status" value="1"/>
</dbReference>
<dbReference type="SMART" id="SM00345">
    <property type="entry name" value="HTH_GNTR"/>
    <property type="match status" value="1"/>
</dbReference>
<evidence type="ECO:0000256" key="3">
    <source>
        <dbReference type="ARBA" id="ARBA00023163"/>
    </source>
</evidence>
<evidence type="ECO:0000313" key="6">
    <source>
        <dbReference type="Proteomes" id="UP000675781"/>
    </source>
</evidence>